<sequence>MTFIITAGTRWKSSGTRISPPKQPPRRLVLVGLILATMMFELSVSMPSPITSRSDDQHDESVRPRSKHRWLLPSELNVDRQRKTARDRIPNDNIVFPDQDPSHLPRTFIPGPDPTCIDKTYCEETDFYPENYVSNLIKRQSDLKHLAVVDMLDDITERFNTDDSTPLCTTSERLIYPKTAQNRDEDWLFIVNQEGFRQGIRIETCQKPDEQCSVTGEFGNGYKTVCKQKYIYRQLAAISENGTAIRDLFKLPSSCCCHVKIQLPFNWMKFKSRSNPTQNRSSAGVST</sequence>
<name>A0A6J0BVV4_NEOLC</name>
<dbReference type="KEGG" id="nlo:107223241"/>
<keyword evidence="3" id="KW-0325">Glycoprotein</keyword>
<evidence type="ECO:0000256" key="1">
    <source>
        <dbReference type="ARBA" id="ARBA00022729"/>
    </source>
</evidence>
<dbReference type="GeneID" id="107223241"/>
<protein>
    <submittedName>
        <fullName evidence="7">Protein spaetzle</fullName>
    </submittedName>
</protein>
<evidence type="ECO:0000313" key="6">
    <source>
        <dbReference type="Proteomes" id="UP000829291"/>
    </source>
</evidence>
<dbReference type="RefSeq" id="XP_015518347.2">
    <property type="nucleotide sequence ID" value="XM_015662861.2"/>
</dbReference>
<dbReference type="InterPro" id="IPR052444">
    <property type="entry name" value="Spz/Toll_ligand-like"/>
</dbReference>
<feature type="region of interest" description="Disordered" evidence="4">
    <location>
        <begin position="47"/>
        <end position="66"/>
    </location>
</feature>
<reference evidence="7" key="1">
    <citation type="submission" date="2025-08" db="UniProtKB">
        <authorList>
            <consortium name="RefSeq"/>
        </authorList>
    </citation>
    <scope>IDENTIFICATION</scope>
    <source>
        <tissue evidence="7">Thorax and Abdomen</tissue>
    </source>
</reference>
<organism evidence="7">
    <name type="scientific">Neodiprion lecontei</name>
    <name type="common">Redheaded pine sawfly</name>
    <dbReference type="NCBI Taxonomy" id="441921"/>
    <lineage>
        <taxon>Eukaryota</taxon>
        <taxon>Metazoa</taxon>
        <taxon>Ecdysozoa</taxon>
        <taxon>Arthropoda</taxon>
        <taxon>Hexapoda</taxon>
        <taxon>Insecta</taxon>
        <taxon>Pterygota</taxon>
        <taxon>Neoptera</taxon>
        <taxon>Endopterygota</taxon>
        <taxon>Hymenoptera</taxon>
        <taxon>Tenthredinoidea</taxon>
        <taxon>Diprionidae</taxon>
        <taxon>Diprioninae</taxon>
        <taxon>Neodiprion</taxon>
    </lineage>
</organism>
<evidence type="ECO:0000313" key="7">
    <source>
        <dbReference type="RefSeq" id="XP_015518347.2"/>
    </source>
</evidence>
<dbReference type="PANTHER" id="PTHR23199">
    <property type="entry name" value="NEUROTROPHIN 1-RELATED"/>
    <property type="match status" value="1"/>
</dbReference>
<keyword evidence="6" id="KW-1185">Reference proteome</keyword>
<dbReference type="GO" id="GO:0021556">
    <property type="term" value="P:central nervous system formation"/>
    <property type="evidence" value="ECO:0007669"/>
    <property type="project" value="TreeGrafter"/>
</dbReference>
<feature type="domain" description="Spaetzle" evidence="5">
    <location>
        <begin position="166"/>
        <end position="259"/>
    </location>
</feature>
<dbReference type="GO" id="GO:0045087">
    <property type="term" value="P:innate immune response"/>
    <property type="evidence" value="ECO:0007669"/>
    <property type="project" value="TreeGrafter"/>
</dbReference>
<accession>A0A6J0BVV4</accession>
<dbReference type="Gene3D" id="2.10.90.10">
    <property type="entry name" value="Cystine-knot cytokines"/>
    <property type="match status" value="1"/>
</dbReference>
<dbReference type="Pfam" id="PF16077">
    <property type="entry name" value="Spaetzle"/>
    <property type="match status" value="1"/>
</dbReference>
<dbReference type="SUPFAM" id="SSF57501">
    <property type="entry name" value="Cystine-knot cytokines"/>
    <property type="match status" value="1"/>
</dbReference>
<dbReference type="Proteomes" id="UP000829291">
    <property type="component" value="Chromosome 6"/>
</dbReference>
<dbReference type="OrthoDB" id="6359065at2759"/>
<dbReference type="InterPro" id="IPR029034">
    <property type="entry name" value="Cystine-knot_cytokine"/>
</dbReference>
<dbReference type="FunCoup" id="A0A6J0BVV4">
    <property type="interactions" value="96"/>
</dbReference>
<dbReference type="AlphaFoldDB" id="A0A6J0BVV4"/>
<dbReference type="GO" id="GO:0005615">
    <property type="term" value="C:extracellular space"/>
    <property type="evidence" value="ECO:0007669"/>
    <property type="project" value="UniProtKB-ARBA"/>
</dbReference>
<dbReference type="GO" id="GO:0008083">
    <property type="term" value="F:growth factor activity"/>
    <property type="evidence" value="ECO:0007669"/>
    <property type="project" value="TreeGrafter"/>
</dbReference>
<evidence type="ECO:0000256" key="2">
    <source>
        <dbReference type="ARBA" id="ARBA00023157"/>
    </source>
</evidence>
<evidence type="ECO:0000256" key="3">
    <source>
        <dbReference type="ARBA" id="ARBA00023180"/>
    </source>
</evidence>
<feature type="region of interest" description="Disordered" evidence="4">
    <location>
        <begin position="81"/>
        <end position="110"/>
    </location>
</feature>
<feature type="compositionally biased region" description="Basic and acidic residues" evidence="4">
    <location>
        <begin position="53"/>
        <end position="63"/>
    </location>
</feature>
<feature type="compositionally biased region" description="Basic and acidic residues" evidence="4">
    <location>
        <begin position="81"/>
        <end position="90"/>
    </location>
</feature>
<dbReference type="GO" id="GO:0005121">
    <property type="term" value="F:Toll binding"/>
    <property type="evidence" value="ECO:0007669"/>
    <property type="project" value="TreeGrafter"/>
</dbReference>
<keyword evidence="2" id="KW-1015">Disulfide bond</keyword>
<proteinExistence type="predicted"/>
<keyword evidence="1" id="KW-0732">Signal</keyword>
<evidence type="ECO:0000256" key="4">
    <source>
        <dbReference type="SAM" id="MobiDB-lite"/>
    </source>
</evidence>
<dbReference type="InterPro" id="IPR032104">
    <property type="entry name" value="Spaetzle"/>
</dbReference>
<dbReference type="PANTHER" id="PTHR23199:SF12">
    <property type="entry name" value="NEUROTROPHIN 1-RELATED"/>
    <property type="match status" value="1"/>
</dbReference>
<gene>
    <name evidence="7" type="primary">LOC107223241</name>
</gene>
<evidence type="ECO:0000259" key="5">
    <source>
        <dbReference type="Pfam" id="PF16077"/>
    </source>
</evidence>
<dbReference type="InParanoid" id="A0A6J0BVV4"/>